<protein>
    <submittedName>
        <fullName evidence="1">Uncharacterized protein</fullName>
    </submittedName>
</protein>
<evidence type="ECO:0000313" key="2">
    <source>
        <dbReference type="Proteomes" id="UP000649768"/>
    </source>
</evidence>
<proteinExistence type="predicted"/>
<name>A0ABR9BLI1_9GAMM</name>
<sequence length="80" mass="9320">MSKFYDMRPFEYPPSPTSSDDEYFGSGWSVRKQGDKFYFSYISGQLQGHSDEVEISEDDFYCIKCSSMSFDEICRKLGVH</sequence>
<dbReference type="RefSeq" id="WP_161457005.1">
    <property type="nucleotide sequence ID" value="NZ_JACYTP010000007.1"/>
</dbReference>
<keyword evidence="2" id="KW-1185">Reference proteome</keyword>
<dbReference type="Proteomes" id="UP000649768">
    <property type="component" value="Unassembled WGS sequence"/>
</dbReference>
<evidence type="ECO:0000313" key="1">
    <source>
        <dbReference type="EMBL" id="MBD8513418.1"/>
    </source>
</evidence>
<reference evidence="1 2" key="1">
    <citation type="submission" date="2020-09" db="EMBL/GenBank/DDBJ databases">
        <title>Photobacterium sp. CAU 1568 isolated from sand of Sido Beach.</title>
        <authorList>
            <person name="Kim W."/>
        </authorList>
    </citation>
    <scope>NUCLEOTIDE SEQUENCE [LARGE SCALE GENOMIC DNA]</scope>
    <source>
        <strain evidence="1 2">CAU 1568</strain>
    </source>
</reference>
<accession>A0ABR9BLI1</accession>
<organism evidence="1 2">
    <name type="scientific">Photobacterium arenosum</name>
    <dbReference type="NCBI Taxonomy" id="2774143"/>
    <lineage>
        <taxon>Bacteria</taxon>
        <taxon>Pseudomonadati</taxon>
        <taxon>Pseudomonadota</taxon>
        <taxon>Gammaproteobacteria</taxon>
        <taxon>Vibrionales</taxon>
        <taxon>Vibrionaceae</taxon>
        <taxon>Photobacterium</taxon>
    </lineage>
</organism>
<gene>
    <name evidence="1" type="ORF">IFO68_12130</name>
</gene>
<comment type="caution">
    <text evidence="1">The sequence shown here is derived from an EMBL/GenBank/DDBJ whole genome shotgun (WGS) entry which is preliminary data.</text>
</comment>
<dbReference type="EMBL" id="JACYTP010000007">
    <property type="protein sequence ID" value="MBD8513418.1"/>
    <property type="molecule type" value="Genomic_DNA"/>
</dbReference>